<evidence type="ECO:0000256" key="32">
    <source>
        <dbReference type="ARBA" id="ARBA00035144"/>
    </source>
</evidence>
<evidence type="ECO:0000256" key="7">
    <source>
        <dbReference type="ARBA" id="ARBA00010444"/>
    </source>
</evidence>
<keyword evidence="13" id="KW-0723">Serine/threonine-protein kinase</keyword>
<dbReference type="GO" id="GO:0034498">
    <property type="term" value="P:early endosome to Golgi transport"/>
    <property type="evidence" value="ECO:0007669"/>
    <property type="project" value="TreeGrafter"/>
</dbReference>
<evidence type="ECO:0000259" key="41">
    <source>
        <dbReference type="PROSITE" id="PS50853"/>
    </source>
</evidence>
<dbReference type="PROSITE" id="PS50853">
    <property type="entry name" value="FN3"/>
    <property type="match status" value="4"/>
</dbReference>
<evidence type="ECO:0000256" key="20">
    <source>
        <dbReference type="ARBA" id="ARBA00022777"/>
    </source>
</evidence>
<evidence type="ECO:0000256" key="22">
    <source>
        <dbReference type="ARBA" id="ARBA00022927"/>
    </source>
</evidence>
<evidence type="ECO:0000256" key="37">
    <source>
        <dbReference type="SAM" id="MobiDB-lite"/>
    </source>
</evidence>
<feature type="compositionally biased region" description="Basic and acidic residues" evidence="37">
    <location>
        <begin position="992"/>
        <end position="1011"/>
    </location>
</feature>
<keyword evidence="23" id="KW-0689">Ribosomal protein</keyword>
<dbReference type="GO" id="GO:0003735">
    <property type="term" value="F:structural constituent of ribosome"/>
    <property type="evidence" value="ECO:0007669"/>
    <property type="project" value="InterPro"/>
</dbReference>
<evidence type="ECO:0000256" key="18">
    <source>
        <dbReference type="ARBA" id="ARBA00022741"/>
    </source>
</evidence>
<dbReference type="InterPro" id="IPR018273">
    <property type="entry name" value="Ribosomal_eS17_CS"/>
</dbReference>
<keyword evidence="27" id="KW-0446">Lipid-binding</keyword>
<dbReference type="InterPro" id="IPR005329">
    <property type="entry name" value="Sorting_nexin_N"/>
</dbReference>
<dbReference type="Pfam" id="PF03700">
    <property type="entry name" value="Sorting_nexin"/>
    <property type="match status" value="1"/>
</dbReference>
<feature type="compositionally biased region" description="Basic residues" evidence="37">
    <location>
        <begin position="639"/>
        <end position="648"/>
    </location>
</feature>
<feature type="domain" description="PX" evidence="40">
    <location>
        <begin position="1051"/>
        <end position="1180"/>
    </location>
</feature>
<keyword evidence="28 38" id="KW-0472">Membrane</keyword>
<feature type="region of interest" description="Disordered" evidence="37">
    <location>
        <begin position="899"/>
        <end position="1031"/>
    </location>
</feature>
<dbReference type="SUPFAM" id="SSF116820">
    <property type="entry name" value="Rps17e-like"/>
    <property type="match status" value="1"/>
</dbReference>
<keyword evidence="15" id="KW-0808">Transferase</keyword>
<keyword evidence="25" id="KW-0007">Acetylation</keyword>
<dbReference type="FunFam" id="2.60.40.10:FF:000133">
    <property type="entry name" value="Neogenin isoform 1"/>
    <property type="match status" value="1"/>
</dbReference>
<accession>A0A6A4TA74</accession>
<evidence type="ECO:0000256" key="21">
    <source>
        <dbReference type="ARBA" id="ARBA00022840"/>
    </source>
</evidence>
<keyword evidence="22" id="KW-0653">Protein transport</keyword>
<dbReference type="FunFam" id="1.10.60.20:FF:000001">
    <property type="entry name" value="40S ribosomal protein S17"/>
    <property type="match status" value="1"/>
</dbReference>
<dbReference type="Gene3D" id="1.20.1270.60">
    <property type="entry name" value="Arfaptin homology (AH) domain/BAR domain"/>
    <property type="match status" value="1"/>
</dbReference>
<dbReference type="GO" id="GO:0031901">
    <property type="term" value="C:early endosome membrane"/>
    <property type="evidence" value="ECO:0007669"/>
    <property type="project" value="UniProtKB-SubCell"/>
</dbReference>
<dbReference type="GO" id="GO:0035091">
    <property type="term" value="F:phosphatidylinositol binding"/>
    <property type="evidence" value="ECO:0007669"/>
    <property type="project" value="InterPro"/>
</dbReference>
<evidence type="ECO:0000256" key="3">
    <source>
        <dbReference type="ARBA" id="ARBA00004496"/>
    </source>
</evidence>
<evidence type="ECO:0000256" key="35">
    <source>
        <dbReference type="ARBA" id="ARBA00048679"/>
    </source>
</evidence>
<feature type="compositionally biased region" description="Basic and acidic residues" evidence="37">
    <location>
        <begin position="1778"/>
        <end position="1788"/>
    </location>
</feature>
<evidence type="ECO:0000256" key="29">
    <source>
        <dbReference type="ARBA" id="ARBA00023180"/>
    </source>
</evidence>
<dbReference type="Pfam" id="PF00787">
    <property type="entry name" value="PX"/>
    <property type="match status" value="1"/>
</dbReference>
<organism evidence="42 43">
    <name type="scientific">Scophthalmus maximus</name>
    <name type="common">Turbot</name>
    <name type="synonym">Psetta maxima</name>
    <dbReference type="NCBI Taxonomy" id="52904"/>
    <lineage>
        <taxon>Eukaryota</taxon>
        <taxon>Metazoa</taxon>
        <taxon>Chordata</taxon>
        <taxon>Craniata</taxon>
        <taxon>Vertebrata</taxon>
        <taxon>Euteleostomi</taxon>
        <taxon>Actinopterygii</taxon>
        <taxon>Neopterygii</taxon>
        <taxon>Teleostei</taxon>
        <taxon>Neoteleostei</taxon>
        <taxon>Acanthomorphata</taxon>
        <taxon>Carangaria</taxon>
        <taxon>Pleuronectiformes</taxon>
        <taxon>Pleuronectoidei</taxon>
        <taxon>Scophthalmidae</taxon>
        <taxon>Scophthalmus</taxon>
    </lineage>
</organism>
<dbReference type="GO" id="GO:0006886">
    <property type="term" value="P:intracellular protein transport"/>
    <property type="evidence" value="ECO:0007669"/>
    <property type="project" value="InterPro"/>
</dbReference>
<dbReference type="InterPro" id="IPR027267">
    <property type="entry name" value="AH/BAR_dom_sf"/>
</dbReference>
<dbReference type="SUPFAM" id="SSF56112">
    <property type="entry name" value="Protein kinase-like (PK-like)"/>
    <property type="match status" value="1"/>
</dbReference>
<keyword evidence="12" id="KW-0963">Cytoplasm</keyword>
<evidence type="ECO:0000256" key="30">
    <source>
        <dbReference type="ARBA" id="ARBA00023273"/>
    </source>
</evidence>
<feature type="compositionally biased region" description="Low complexity" evidence="37">
    <location>
        <begin position="913"/>
        <end position="925"/>
    </location>
</feature>
<feature type="compositionally biased region" description="Acidic residues" evidence="37">
    <location>
        <begin position="961"/>
        <end position="972"/>
    </location>
</feature>
<evidence type="ECO:0000256" key="14">
    <source>
        <dbReference type="ARBA" id="ARBA00022553"/>
    </source>
</evidence>
<dbReference type="SMART" id="SM00220">
    <property type="entry name" value="S_TKc"/>
    <property type="match status" value="1"/>
</dbReference>
<dbReference type="FunFam" id="2.60.40.10:FF:000106">
    <property type="entry name" value="Neogenin isoform 1"/>
    <property type="match status" value="1"/>
</dbReference>
<dbReference type="PRINTS" id="PR00014">
    <property type="entry name" value="FNTYPEIII"/>
</dbReference>
<dbReference type="SUPFAM" id="SSF64268">
    <property type="entry name" value="PX domain"/>
    <property type="match status" value="1"/>
</dbReference>
<evidence type="ECO:0000256" key="27">
    <source>
        <dbReference type="ARBA" id="ARBA00023121"/>
    </source>
</evidence>
<dbReference type="Pfam" id="PF00069">
    <property type="entry name" value="Pkinase"/>
    <property type="match status" value="1"/>
</dbReference>
<dbReference type="GO" id="GO:0016055">
    <property type="term" value="P:Wnt signaling pathway"/>
    <property type="evidence" value="ECO:0007669"/>
    <property type="project" value="UniProtKB-KW"/>
</dbReference>
<evidence type="ECO:0000256" key="24">
    <source>
        <dbReference type="ARBA" id="ARBA00022989"/>
    </source>
</evidence>
<dbReference type="FunFam" id="1.10.510.10:FF:001113">
    <property type="entry name" value="Casein kinase 1 gamma 2"/>
    <property type="match status" value="1"/>
</dbReference>
<dbReference type="EC" id="2.7.11.1" evidence="9"/>
<dbReference type="PROSITE" id="PS00712">
    <property type="entry name" value="RIBOSOMAL_S17E"/>
    <property type="match status" value="1"/>
</dbReference>
<evidence type="ECO:0000256" key="10">
    <source>
        <dbReference type="ARBA" id="ARBA00020434"/>
    </source>
</evidence>
<evidence type="ECO:0000256" key="25">
    <source>
        <dbReference type="ARBA" id="ARBA00022990"/>
    </source>
</evidence>
<dbReference type="InterPro" id="IPR036116">
    <property type="entry name" value="FN3_sf"/>
</dbReference>
<dbReference type="Gene3D" id="3.30.1520.10">
    <property type="entry name" value="Phox-like domain"/>
    <property type="match status" value="1"/>
</dbReference>
<keyword evidence="17 38" id="KW-0812">Transmembrane</keyword>
<dbReference type="InterPro" id="IPR013783">
    <property type="entry name" value="Ig-like_fold"/>
</dbReference>
<evidence type="ECO:0000256" key="19">
    <source>
        <dbReference type="ARBA" id="ARBA00022753"/>
    </source>
</evidence>
<dbReference type="EMBL" id="VEVO01000004">
    <property type="protein sequence ID" value="KAF0042903.1"/>
    <property type="molecule type" value="Genomic_DNA"/>
</dbReference>
<evidence type="ECO:0000256" key="15">
    <source>
        <dbReference type="ARBA" id="ARBA00022679"/>
    </source>
</evidence>
<feature type="compositionally biased region" description="Basic and acidic residues" evidence="37">
    <location>
        <begin position="661"/>
        <end position="686"/>
    </location>
</feature>
<evidence type="ECO:0000256" key="33">
    <source>
        <dbReference type="ARBA" id="ARBA00035467"/>
    </source>
</evidence>
<evidence type="ECO:0000256" key="5">
    <source>
        <dbReference type="ARBA" id="ARBA00004546"/>
    </source>
</evidence>
<evidence type="ECO:0000256" key="4">
    <source>
        <dbReference type="ARBA" id="ARBA00004510"/>
    </source>
</evidence>
<feature type="domain" description="Protein kinase" evidence="39">
    <location>
        <begin position="1471"/>
        <end position="1742"/>
    </location>
</feature>
<feature type="transmembrane region" description="Helical" evidence="38">
    <location>
        <begin position="610"/>
        <end position="635"/>
    </location>
</feature>
<dbReference type="HAMAP" id="MF_00511">
    <property type="entry name" value="Ribosomal_eS17"/>
    <property type="match status" value="1"/>
</dbReference>
<dbReference type="SUPFAM" id="SSF49265">
    <property type="entry name" value="Fibronectin type III"/>
    <property type="match status" value="3"/>
</dbReference>
<dbReference type="InterPro" id="IPR015404">
    <property type="entry name" value="Vps5_C"/>
</dbReference>
<evidence type="ECO:0000256" key="34">
    <source>
        <dbReference type="ARBA" id="ARBA00047899"/>
    </source>
</evidence>
<dbReference type="PROSITE" id="PS00107">
    <property type="entry name" value="PROTEIN_KINASE_ATP"/>
    <property type="match status" value="1"/>
</dbReference>
<feature type="compositionally biased region" description="Polar residues" evidence="37">
    <location>
        <begin position="973"/>
        <end position="982"/>
    </location>
</feature>
<evidence type="ECO:0000256" key="36">
    <source>
        <dbReference type="PROSITE-ProRule" id="PRU10141"/>
    </source>
</evidence>
<dbReference type="CDD" id="cd00063">
    <property type="entry name" value="FN3"/>
    <property type="match status" value="4"/>
</dbReference>
<sequence>MNPTHGRLEWKGVSCEHVQYSSTVFRQAFFRIHESRSGGHKHKIGPGIFAAPDVPQRRVRRERPPPKKGILNSLQHLRQCRVFSEVQVPGPAPNLQVASNAPTSVSLSWDKPLTGNGEMLTYKLYYTDKSFGDEQDIDVDGQSYTMSGLKKNTEYSFRVVANNKHGPGVSTEDVVVRTLSDVPSAPPQNLTVEVQNSKSIMLRWQPPPLNGQNGEITGYKIRYRKGSRRSEAAETTGGTQLSKLIDGLERGTEYSFRVSAVTVNGTGPATDWNAAETFESDLDESRVPDQPSSLHVRPLINSIVVSWTPPENQDIVVRGYTIGYGIGSPHAQTIKVDYKQRYYTIENLDASSHYVITLKAFNNVGEGIPVYESAITRPQSDPIDPDVDLYELFHAPYTPVPDPSPMMPPVGVQASVLNHDTIKVTWADNSLPKNQKITDNRFYTVRWKTNIPANTKVKHAVHFVGIYKAVHGVCHLDPLSESLVNTTNVSSQFACTVPSSSPKDVTVVSKENKPHTIIVNWQPPSEANGKITGYIIYYSTDVNAEVHDWVIEPVVGNRLTHQIQELTLDTTYYFKIQARNSKGMGPMSDAVNFRTPNSKSGVGSNSENHILVIVIIISVGAFTIIVVVVGAFLCTRRTTSHQKKKRAASKSSNGSHKYKGNSKDLKPPDLWIHHERLELKPMDKSPDPNPVMTETPIARTSQDITPADSGLDGNPHLQQRRNSYRESVRNTPSSEPLPPAAASSQASCPSEIMADPEGSYHGSTTTEEEPSYSSNLPPHRSAHPHAHAHPLKSFAVPAIPATGHPTYESSALPSTPLLAQSGPPTHPHVVKTACIGTLGRTRPPMVVTVPNAPDVPETSKMLEDVDSVSLQPFFRAQLPSIRRESRLPAYVRASQLTTGTMAASSDRSPPPFSSAAEQPEEAAPADMADGDSDEGEDIFVNNTNPVAVSRGVSQPERVSEEPPDLFTEEEEAGNTNTKSNGVHSDDDNDLFADAHVKLNTDKSGSSDRKELSSSSSSSSGPLPSSSFTQNPALVQPSSLEQLEEEEAKDSFDLDVAVTNPEKVGDGMNAYVAYKVSTRTSLAMFRNKTFSVRRRFSDFLGLYEKLSVKQSHHGCIIPPPPEKSVVGMTKVKVGMDDPSSVEFVERRRAALERYLQRIVSHPSLLQDPDVREFLEREELPRAVNTQALSGAGFLKMINKASEAVNKMTIKMNESDTWFEDRFQEVENEEQQLRKLQAVVDSLVNHRKELCGNTAVFAKSMAMLGNSEDNTALSRALSQLAEVEDKMEQLHQEQAASDFFIFAELLGDYIRLLGAVRGCFDQRTRAWQRWQEAQSTLQKKRESEAKLLWANKPEKLQQAKEEIADWEARVTQYERDFDRIGMTVRKEVLRFEASGAASDRGCGCGGPGPGGLFVHHSRLPLTCPAHTMDQQRDKYGERPARSTKVSQGSRSGHSSRPSGSSSSSGVLMVGPNFRVGKKIGCGNFGELKLGKNLYTNEYVAIKLEPVKSRAPQLHLEYRFYKTLGTTAEGVPQVFYFGPCGKYNAMVLELLGPSLEDLFDLCDRTFSLKTVLMIAIQLISRMEYVHSKNLIYRDVKPENFLIGRQGNKKEHIIHIIDFGLAKEYIDPETKKHIPYREHKSLTGTARYMSINTHLGKEQSRRDDLEALGHMFMYFLRGSLPWQGLKADTLKERYQKIGDTKRNTPIESLCENFPEEMATYLRYVRRLDFFEKPDYEYLRTLFTELFERKGYTFDYTYDWVGRQIPTPVGSVHIDSGASAVTRDSHPHRDRPSQHQPIRNQVVSSTNGELNADEPVNSNAPITAQAEGEVVDEANCVKMLNLCSSVPPLVSGVGAAVAVTEQPRKLFTSGMTLGCPSSSGPSQQCWIIIWQRGLKSEREKKITKCYVFIQIIKGRVRTKTVKKAARVIIEKYYTRLGNDFHVNKRVCEEIAIIPSKPLRNKIAGYVTHLMKRIQRGPIRGISIKLQEEERERRDNYVPDISALDQELIEVDPDTKEMLKMLDFGGLSNLQVTQPTIGMNFKTPRGL</sequence>
<feature type="binding site" evidence="36">
    <location>
        <position position="1500"/>
    </location>
    <ligand>
        <name>ATP</name>
        <dbReference type="ChEBI" id="CHEBI:30616"/>
    </ligand>
</feature>
<evidence type="ECO:0000313" key="42">
    <source>
        <dbReference type="EMBL" id="KAF0042903.1"/>
    </source>
</evidence>
<keyword evidence="21 36" id="KW-0067">ATP-binding</keyword>
<feature type="compositionally biased region" description="Basic and acidic residues" evidence="37">
    <location>
        <begin position="1427"/>
        <end position="1438"/>
    </location>
</feature>
<evidence type="ECO:0000256" key="17">
    <source>
        <dbReference type="ARBA" id="ARBA00022692"/>
    </source>
</evidence>
<dbReference type="PANTHER" id="PTHR10555:SF129">
    <property type="entry name" value="SORTING NEXIN-1"/>
    <property type="match status" value="1"/>
</dbReference>
<dbReference type="Gene3D" id="1.10.60.20">
    <property type="entry name" value="Ribosomal protein S17e-like"/>
    <property type="match status" value="1"/>
</dbReference>
<dbReference type="InterPro" id="IPR011009">
    <property type="entry name" value="Kinase-like_dom_sf"/>
</dbReference>
<dbReference type="FunFam" id="3.30.1520.10:FF:000015">
    <property type="entry name" value="Sorting nexin 1"/>
    <property type="match status" value="1"/>
</dbReference>
<feature type="compositionally biased region" description="Acidic residues" evidence="37">
    <location>
        <begin position="928"/>
        <end position="937"/>
    </location>
</feature>
<evidence type="ECO:0000256" key="31">
    <source>
        <dbReference type="ARBA" id="ARBA00023274"/>
    </source>
</evidence>
<evidence type="ECO:0000256" key="9">
    <source>
        <dbReference type="ARBA" id="ARBA00012513"/>
    </source>
</evidence>
<comment type="similarity">
    <text evidence="7">Belongs to the eukaryotic ribosomal protein eS17 family.</text>
</comment>
<name>A0A6A4TA74_SCOMX</name>
<feature type="region of interest" description="Disordered" evidence="37">
    <location>
        <begin position="639"/>
        <end position="787"/>
    </location>
</feature>
<keyword evidence="11" id="KW-0813">Transport</keyword>
<keyword evidence="14" id="KW-0597">Phosphoprotein</keyword>
<dbReference type="InterPro" id="IPR036401">
    <property type="entry name" value="Ribosomal_eS17_sf"/>
</dbReference>
<comment type="similarity">
    <text evidence="8">Belongs to the sorting nexin family.</text>
</comment>
<evidence type="ECO:0000256" key="28">
    <source>
        <dbReference type="ARBA" id="ARBA00023136"/>
    </source>
</evidence>
<evidence type="ECO:0000313" key="43">
    <source>
        <dbReference type="Proteomes" id="UP000438429"/>
    </source>
</evidence>
<dbReference type="Gene3D" id="1.10.510.10">
    <property type="entry name" value="Transferase(Phosphotransferase) domain 1"/>
    <property type="match status" value="1"/>
</dbReference>
<feature type="domain" description="Fibronectin type-III" evidence="41">
    <location>
        <begin position="501"/>
        <end position="598"/>
    </location>
</feature>
<comment type="caution">
    <text evidence="42">The sequence shown here is derived from an EMBL/GenBank/DDBJ whole genome shotgun (WGS) entry which is preliminary data.</text>
</comment>
<feature type="domain" description="Fibronectin type-III" evidence="41">
    <location>
        <begin position="287"/>
        <end position="380"/>
    </location>
</feature>
<evidence type="ECO:0000256" key="2">
    <source>
        <dbReference type="ARBA" id="ARBA00004479"/>
    </source>
</evidence>
<dbReference type="CDD" id="cd14126">
    <property type="entry name" value="STKc_CK1_gamma"/>
    <property type="match status" value="1"/>
</dbReference>
<evidence type="ECO:0000256" key="13">
    <source>
        <dbReference type="ARBA" id="ARBA00022527"/>
    </source>
</evidence>
<feature type="compositionally biased region" description="Low complexity" evidence="37">
    <location>
        <begin position="740"/>
        <end position="750"/>
    </location>
</feature>
<dbReference type="FunFam" id="2.60.40.10:FF:000216">
    <property type="entry name" value="neogenin isoform X1"/>
    <property type="match status" value="1"/>
</dbReference>
<keyword evidence="24 38" id="KW-1133">Transmembrane helix</keyword>
<dbReference type="Pfam" id="PF06583">
    <property type="entry name" value="Neogenin_C"/>
    <property type="match status" value="2"/>
</dbReference>
<evidence type="ECO:0000256" key="16">
    <source>
        <dbReference type="ARBA" id="ARBA00022687"/>
    </source>
</evidence>
<comment type="subcellular location">
    <subcellularLocation>
        <location evidence="4">Cell projection</location>
        <location evidence="4">Lamellipodium</location>
    </subcellularLocation>
    <subcellularLocation>
        <location evidence="3">Cytoplasm</location>
    </subcellularLocation>
    <subcellularLocation>
        <location evidence="1">Early endosome membrane</location>
        <topology evidence="1">Peripheral membrane protein</topology>
        <orientation evidence="1">Cytoplasmic side</orientation>
    </subcellularLocation>
    <subcellularLocation>
        <location evidence="5">Golgi apparatus</location>
        <location evidence="5">trans-Golgi network membrane</location>
        <topology evidence="5">Peripheral membrane protein</topology>
        <orientation evidence="5">Cytoplasmic side</orientation>
    </subcellularLocation>
    <subcellularLocation>
        <location evidence="2">Membrane</location>
        <topology evidence="2">Single-pass type I membrane protein</topology>
    </subcellularLocation>
</comment>
<evidence type="ECO:0000256" key="12">
    <source>
        <dbReference type="ARBA" id="ARBA00022490"/>
    </source>
</evidence>
<dbReference type="InterPro" id="IPR001683">
    <property type="entry name" value="PX_dom"/>
</dbReference>
<dbReference type="PROSITE" id="PS50011">
    <property type="entry name" value="PROTEIN_KINASE_DOM"/>
    <property type="match status" value="1"/>
</dbReference>
<evidence type="ECO:0000256" key="8">
    <source>
        <dbReference type="ARBA" id="ARBA00010883"/>
    </source>
</evidence>
<dbReference type="InterPro" id="IPR008271">
    <property type="entry name" value="Ser/Thr_kinase_AS"/>
</dbReference>
<dbReference type="Pfam" id="PF12605">
    <property type="entry name" value="CK1gamma_C"/>
    <property type="match status" value="1"/>
</dbReference>
<keyword evidence="30" id="KW-0966">Cell projection</keyword>
<keyword evidence="19" id="KW-0967">Endosome</keyword>
<dbReference type="Pfam" id="PF00041">
    <property type="entry name" value="fn3"/>
    <property type="match status" value="4"/>
</dbReference>
<feature type="region of interest" description="Disordered" evidence="37">
    <location>
        <begin position="1426"/>
        <end position="1464"/>
    </location>
</feature>
<feature type="compositionally biased region" description="Low complexity" evidence="37">
    <location>
        <begin position="1012"/>
        <end position="1026"/>
    </location>
</feature>
<dbReference type="GO" id="GO:0006412">
    <property type="term" value="P:translation"/>
    <property type="evidence" value="ECO:0007669"/>
    <property type="project" value="InterPro"/>
</dbReference>
<comment type="catalytic activity">
    <reaction evidence="34">
        <text>L-threonyl-[protein] + ATP = O-phospho-L-threonyl-[protein] + ADP + H(+)</text>
        <dbReference type="Rhea" id="RHEA:46608"/>
        <dbReference type="Rhea" id="RHEA-COMP:11060"/>
        <dbReference type="Rhea" id="RHEA-COMP:11605"/>
        <dbReference type="ChEBI" id="CHEBI:15378"/>
        <dbReference type="ChEBI" id="CHEBI:30013"/>
        <dbReference type="ChEBI" id="CHEBI:30616"/>
        <dbReference type="ChEBI" id="CHEBI:61977"/>
        <dbReference type="ChEBI" id="CHEBI:456216"/>
        <dbReference type="EC" id="2.7.11.1"/>
    </reaction>
</comment>
<dbReference type="FunFam" id="2.60.40.10:FF:000551">
    <property type="entry name" value="Protogenin A"/>
    <property type="match status" value="1"/>
</dbReference>
<evidence type="ECO:0000256" key="23">
    <source>
        <dbReference type="ARBA" id="ARBA00022980"/>
    </source>
</evidence>
<protein>
    <recommendedName>
        <fullName evidence="32">Small ribosomal subunit protein eS17</fullName>
        <ecNumber evidence="9">2.7.11.1</ecNumber>
    </recommendedName>
    <alternativeName>
        <fullName evidence="33">40S ribosomal protein S17</fullName>
    </alternativeName>
    <alternativeName>
        <fullName evidence="10">Sorting nexin-1</fullName>
    </alternativeName>
</protein>
<evidence type="ECO:0000259" key="40">
    <source>
        <dbReference type="PROSITE" id="PS50195"/>
    </source>
</evidence>
<dbReference type="GO" id="GO:1990904">
    <property type="term" value="C:ribonucleoprotein complex"/>
    <property type="evidence" value="ECO:0007669"/>
    <property type="project" value="UniProtKB-KW"/>
</dbReference>
<dbReference type="FunFam" id="3.30.200.20:FF:000018">
    <property type="entry name" value="Casein kinase I isoform gamma-1"/>
    <property type="match status" value="1"/>
</dbReference>
<dbReference type="FunFam" id="1.20.1270.60:FF:000012">
    <property type="entry name" value="Sorting nexin 2"/>
    <property type="match status" value="1"/>
</dbReference>
<dbReference type="InterPro" id="IPR000719">
    <property type="entry name" value="Prot_kinase_dom"/>
</dbReference>
<dbReference type="InterPro" id="IPR036871">
    <property type="entry name" value="PX_dom_sf"/>
</dbReference>
<dbReference type="InterPro" id="IPR010560">
    <property type="entry name" value="Neogenin_C"/>
</dbReference>
<dbReference type="InterPro" id="IPR022247">
    <property type="entry name" value="Casein_kinase-1_gamma_C"/>
</dbReference>
<evidence type="ECO:0000256" key="6">
    <source>
        <dbReference type="ARBA" id="ARBA00005926"/>
    </source>
</evidence>
<evidence type="ECO:0000256" key="11">
    <source>
        <dbReference type="ARBA" id="ARBA00022448"/>
    </source>
</evidence>
<dbReference type="SMART" id="SM00060">
    <property type="entry name" value="FN3"/>
    <property type="match status" value="4"/>
</dbReference>
<dbReference type="GO" id="GO:0030027">
    <property type="term" value="C:lamellipodium"/>
    <property type="evidence" value="ECO:0007669"/>
    <property type="project" value="UniProtKB-SubCell"/>
</dbReference>
<dbReference type="Proteomes" id="UP000438429">
    <property type="component" value="Unassembled WGS sequence"/>
</dbReference>
<dbReference type="GO" id="GO:0005794">
    <property type="term" value="C:Golgi apparatus"/>
    <property type="evidence" value="ECO:0007669"/>
    <property type="project" value="UniProtKB-SubCell"/>
</dbReference>
<comment type="similarity">
    <text evidence="6">Belongs to the protein kinase superfamily. CK1 Ser/Thr protein kinase family. Casein kinase I subfamily.</text>
</comment>
<dbReference type="Gene3D" id="2.60.40.10">
    <property type="entry name" value="Immunoglobulins"/>
    <property type="match status" value="5"/>
</dbReference>
<dbReference type="GO" id="GO:0022626">
    <property type="term" value="C:cytosolic ribosome"/>
    <property type="evidence" value="ECO:0007669"/>
    <property type="project" value="UniProtKB-ARBA"/>
</dbReference>
<dbReference type="FunFam" id="2.60.40.10:FF:000101">
    <property type="entry name" value="Neogenin isoform 1"/>
    <property type="match status" value="1"/>
</dbReference>
<dbReference type="InterPro" id="IPR001210">
    <property type="entry name" value="Ribosomal_eS17"/>
</dbReference>
<feature type="domain" description="Fibronectin type-III" evidence="41">
    <location>
        <begin position="91"/>
        <end position="181"/>
    </location>
</feature>
<dbReference type="SMART" id="SM00312">
    <property type="entry name" value="PX"/>
    <property type="match status" value="1"/>
</dbReference>
<feature type="domain" description="Fibronectin type-III" evidence="41">
    <location>
        <begin position="186"/>
        <end position="280"/>
    </location>
</feature>
<dbReference type="Pfam" id="PF09325">
    <property type="entry name" value="Vps5"/>
    <property type="match status" value="1"/>
</dbReference>
<proteinExistence type="inferred from homology"/>
<keyword evidence="20" id="KW-0418">Kinase</keyword>
<keyword evidence="31" id="KW-0687">Ribonucleoprotein</keyword>
<evidence type="ECO:0000259" key="39">
    <source>
        <dbReference type="PROSITE" id="PS50011"/>
    </source>
</evidence>
<feature type="region of interest" description="Disordered" evidence="37">
    <location>
        <begin position="1768"/>
        <end position="1795"/>
    </location>
</feature>
<dbReference type="PROSITE" id="PS50195">
    <property type="entry name" value="PX"/>
    <property type="match status" value="1"/>
</dbReference>
<keyword evidence="26" id="KW-0333">Golgi apparatus</keyword>
<dbReference type="InterPro" id="IPR003961">
    <property type="entry name" value="FN3_dom"/>
</dbReference>
<dbReference type="GO" id="GO:0005524">
    <property type="term" value="F:ATP binding"/>
    <property type="evidence" value="ECO:0007669"/>
    <property type="project" value="UniProtKB-UniRule"/>
</dbReference>
<gene>
    <name evidence="42" type="ORF">F2P81_004240</name>
</gene>
<dbReference type="PANTHER" id="PTHR10555">
    <property type="entry name" value="SORTING NEXIN"/>
    <property type="match status" value="1"/>
</dbReference>
<evidence type="ECO:0000256" key="1">
    <source>
        <dbReference type="ARBA" id="ARBA00004469"/>
    </source>
</evidence>
<feature type="compositionally biased region" description="Low complexity" evidence="37">
    <location>
        <begin position="1444"/>
        <end position="1463"/>
    </location>
</feature>
<comment type="catalytic activity">
    <reaction evidence="35">
        <text>L-seryl-[protein] + ATP = O-phospho-L-seryl-[protein] + ADP + H(+)</text>
        <dbReference type="Rhea" id="RHEA:17989"/>
        <dbReference type="Rhea" id="RHEA-COMP:9863"/>
        <dbReference type="Rhea" id="RHEA-COMP:11604"/>
        <dbReference type="ChEBI" id="CHEBI:15378"/>
        <dbReference type="ChEBI" id="CHEBI:29999"/>
        <dbReference type="ChEBI" id="CHEBI:30616"/>
        <dbReference type="ChEBI" id="CHEBI:83421"/>
        <dbReference type="ChEBI" id="CHEBI:456216"/>
        <dbReference type="EC" id="2.7.11.1"/>
    </reaction>
</comment>
<reference evidence="42 43" key="1">
    <citation type="submission" date="2019-06" db="EMBL/GenBank/DDBJ databases">
        <title>Draft genomes of female and male turbot (Scophthalmus maximus).</title>
        <authorList>
            <person name="Xu H."/>
            <person name="Xu X.-W."/>
            <person name="Shao C."/>
            <person name="Chen S."/>
        </authorList>
    </citation>
    <scope>NUCLEOTIDE SEQUENCE [LARGE SCALE GENOMIC DNA]</scope>
    <source>
        <strain evidence="42">Ysfricsl-2016a</strain>
        <tissue evidence="42">Blood</tissue>
    </source>
</reference>
<keyword evidence="18 36" id="KW-0547">Nucleotide-binding</keyword>
<evidence type="ECO:0000256" key="26">
    <source>
        <dbReference type="ARBA" id="ARBA00023034"/>
    </source>
</evidence>
<dbReference type="GO" id="GO:0004674">
    <property type="term" value="F:protein serine/threonine kinase activity"/>
    <property type="evidence" value="ECO:0007669"/>
    <property type="project" value="UniProtKB-KW"/>
</dbReference>
<dbReference type="InterPro" id="IPR017441">
    <property type="entry name" value="Protein_kinase_ATP_BS"/>
</dbReference>
<keyword evidence="16" id="KW-0879">Wnt signaling pathway</keyword>
<keyword evidence="29" id="KW-0325">Glycoprotein</keyword>
<dbReference type="PROSITE" id="PS00108">
    <property type="entry name" value="PROTEIN_KINASE_ST"/>
    <property type="match status" value="1"/>
</dbReference>
<dbReference type="Pfam" id="PF00833">
    <property type="entry name" value="Ribosomal_S17e"/>
    <property type="match status" value="1"/>
</dbReference>
<dbReference type="Gene3D" id="3.30.200.20">
    <property type="entry name" value="Phosphorylase Kinase, domain 1"/>
    <property type="match status" value="1"/>
</dbReference>
<evidence type="ECO:0000256" key="38">
    <source>
        <dbReference type="SAM" id="Phobius"/>
    </source>
</evidence>